<organism evidence="5 6">
    <name type="scientific">Candidatus Fischerbacteria bacterium RBG_13_37_8</name>
    <dbReference type="NCBI Taxonomy" id="1817863"/>
    <lineage>
        <taxon>Bacteria</taxon>
        <taxon>Candidatus Fischeribacteriota</taxon>
    </lineage>
</organism>
<keyword evidence="4" id="KW-0812">Transmembrane</keyword>
<protein>
    <submittedName>
        <fullName evidence="5">Uncharacterized protein</fullName>
    </submittedName>
</protein>
<evidence type="ECO:0000256" key="3">
    <source>
        <dbReference type="PROSITE-ProRule" id="PRU00023"/>
    </source>
</evidence>
<accession>A0A1F5VX33</accession>
<dbReference type="PROSITE" id="PS50297">
    <property type="entry name" value="ANK_REP_REGION"/>
    <property type="match status" value="4"/>
</dbReference>
<sequence length="412" mass="45923">MLQIFLKKININLVPHPSKRSFAMFINEAHPFIKEANINCSCCFRLLYKNLLLLITYLLMISFLESCKLVIFNKNKQCANLFFLLEEGNLEAANEYLSKGCNINLKDAEGKTPLMQATLAHKSKIVEYLINKDAQLNIQDNNGNTAVHYAIDDISILKNLINAHADLNIKENNLGLTPLHLASAKGEMHAIEELIKSGAHIDSEDNEKCTPLCTAAGLGQKDAVELLIKLGANVNSLDINNNTILEQNLLSIRSLKIELKFRPSKEKEYLLYKEMQNILKNAGAQARKEAELIFASIEGNEQEVEKAIMSSLDINSKICFDAPAIYEAALFDNKSIVKMLIKHGADVNAKNKYNEETALFAAIANENIDMIKLLISSGALISETNFSGLTVLDIAKWSGREDIIAIIEKEKK</sequence>
<dbReference type="Gene3D" id="1.25.40.20">
    <property type="entry name" value="Ankyrin repeat-containing domain"/>
    <property type="match status" value="3"/>
</dbReference>
<keyword evidence="4" id="KW-0472">Membrane</keyword>
<keyword evidence="2 3" id="KW-0040">ANK repeat</keyword>
<gene>
    <name evidence="5" type="ORF">A2Y62_00730</name>
</gene>
<dbReference type="PROSITE" id="PS50088">
    <property type="entry name" value="ANK_REPEAT"/>
    <property type="match status" value="5"/>
</dbReference>
<dbReference type="PANTHER" id="PTHR24171">
    <property type="entry name" value="ANKYRIN REPEAT DOMAIN-CONTAINING PROTEIN 39-RELATED"/>
    <property type="match status" value="1"/>
</dbReference>
<feature type="repeat" description="ANK" evidence="3">
    <location>
        <begin position="320"/>
        <end position="352"/>
    </location>
</feature>
<evidence type="ECO:0000256" key="4">
    <source>
        <dbReference type="SAM" id="Phobius"/>
    </source>
</evidence>
<evidence type="ECO:0000256" key="1">
    <source>
        <dbReference type="ARBA" id="ARBA00022737"/>
    </source>
</evidence>
<feature type="repeat" description="ANK" evidence="3">
    <location>
        <begin position="354"/>
        <end position="386"/>
    </location>
</feature>
<proteinExistence type="predicted"/>
<name>A0A1F5VX33_9BACT</name>
<dbReference type="Pfam" id="PF12796">
    <property type="entry name" value="Ank_2"/>
    <property type="match status" value="2"/>
</dbReference>
<dbReference type="PRINTS" id="PR01415">
    <property type="entry name" value="ANKYRIN"/>
</dbReference>
<dbReference type="AlphaFoldDB" id="A0A1F5VX33"/>
<dbReference type="SUPFAM" id="SSF48403">
    <property type="entry name" value="Ankyrin repeat"/>
    <property type="match status" value="1"/>
</dbReference>
<feature type="repeat" description="ANK" evidence="3">
    <location>
        <begin position="174"/>
        <end position="206"/>
    </location>
</feature>
<feature type="transmembrane region" description="Helical" evidence="4">
    <location>
        <begin position="51"/>
        <end position="72"/>
    </location>
</feature>
<keyword evidence="4" id="KW-1133">Transmembrane helix</keyword>
<dbReference type="InterPro" id="IPR002110">
    <property type="entry name" value="Ankyrin_rpt"/>
</dbReference>
<feature type="repeat" description="ANK" evidence="3">
    <location>
        <begin position="109"/>
        <end position="141"/>
    </location>
</feature>
<keyword evidence="1" id="KW-0677">Repeat</keyword>
<dbReference type="EMBL" id="MFGW01000038">
    <property type="protein sequence ID" value="OGF67958.1"/>
    <property type="molecule type" value="Genomic_DNA"/>
</dbReference>
<evidence type="ECO:0000256" key="2">
    <source>
        <dbReference type="ARBA" id="ARBA00023043"/>
    </source>
</evidence>
<evidence type="ECO:0000313" key="6">
    <source>
        <dbReference type="Proteomes" id="UP000178943"/>
    </source>
</evidence>
<evidence type="ECO:0000313" key="5">
    <source>
        <dbReference type="EMBL" id="OGF67958.1"/>
    </source>
</evidence>
<comment type="caution">
    <text evidence="5">The sequence shown here is derived from an EMBL/GenBank/DDBJ whole genome shotgun (WGS) entry which is preliminary data.</text>
</comment>
<dbReference type="InterPro" id="IPR036770">
    <property type="entry name" value="Ankyrin_rpt-contain_sf"/>
</dbReference>
<dbReference type="Proteomes" id="UP000178943">
    <property type="component" value="Unassembled WGS sequence"/>
</dbReference>
<dbReference type="Pfam" id="PF00023">
    <property type="entry name" value="Ank"/>
    <property type="match status" value="2"/>
</dbReference>
<reference evidence="5 6" key="1">
    <citation type="journal article" date="2016" name="Nat. Commun.">
        <title>Thousands of microbial genomes shed light on interconnected biogeochemical processes in an aquifer system.</title>
        <authorList>
            <person name="Anantharaman K."/>
            <person name="Brown C.T."/>
            <person name="Hug L.A."/>
            <person name="Sharon I."/>
            <person name="Castelle C.J."/>
            <person name="Probst A.J."/>
            <person name="Thomas B.C."/>
            <person name="Singh A."/>
            <person name="Wilkins M.J."/>
            <person name="Karaoz U."/>
            <person name="Brodie E.L."/>
            <person name="Williams K.H."/>
            <person name="Hubbard S.S."/>
            <person name="Banfield J.F."/>
        </authorList>
    </citation>
    <scope>NUCLEOTIDE SEQUENCE [LARGE SCALE GENOMIC DNA]</scope>
</reference>
<feature type="repeat" description="ANK" evidence="3">
    <location>
        <begin position="207"/>
        <end position="239"/>
    </location>
</feature>
<dbReference type="STRING" id="1817863.A2Y62_00730"/>
<dbReference type="SMART" id="SM00248">
    <property type="entry name" value="ANK"/>
    <property type="match status" value="7"/>
</dbReference>